<feature type="domain" description="Methyltransferase" evidence="9">
    <location>
        <begin position="72"/>
        <end position="219"/>
    </location>
</feature>
<comment type="catalytic activity">
    <reaction evidence="8">
        <text>arsenic triglutathione + 3 [thioredoxin]-dithiol + 3 S-adenosyl-L-methionine = trimethylarsine + 3 [thioredoxin]-disulfide + 3 glutathione + 3 S-adenosyl-L-homocysteine + 3 H(+)</text>
        <dbReference type="Rhea" id="RHEA:69432"/>
        <dbReference type="Rhea" id="RHEA-COMP:10698"/>
        <dbReference type="Rhea" id="RHEA-COMP:10700"/>
        <dbReference type="ChEBI" id="CHEBI:15378"/>
        <dbReference type="ChEBI" id="CHEBI:27130"/>
        <dbReference type="ChEBI" id="CHEBI:29950"/>
        <dbReference type="ChEBI" id="CHEBI:50058"/>
        <dbReference type="ChEBI" id="CHEBI:57856"/>
        <dbReference type="ChEBI" id="CHEBI:57925"/>
        <dbReference type="ChEBI" id="CHEBI:59789"/>
        <dbReference type="ChEBI" id="CHEBI:183640"/>
        <dbReference type="EC" id="2.1.1.137"/>
    </reaction>
</comment>
<gene>
    <name evidence="10" type="ordered locus">CHU_1514</name>
</gene>
<keyword evidence="10" id="KW-0489">Methyltransferase</keyword>
<keyword evidence="2" id="KW-0949">S-adenosyl-L-methionine</keyword>
<evidence type="ECO:0000256" key="2">
    <source>
        <dbReference type="ARBA" id="ARBA00022691"/>
    </source>
</evidence>
<comment type="similarity">
    <text evidence="3">Belongs to the methyltransferase superfamily. Arsenite methyltransferase family.</text>
</comment>
<dbReference type="InterPro" id="IPR026669">
    <property type="entry name" value="Arsenite_MeTrfase-like"/>
</dbReference>
<dbReference type="EMBL" id="CP000383">
    <property type="protein sequence ID" value="ABG58785.1"/>
    <property type="molecule type" value="Genomic_DNA"/>
</dbReference>
<dbReference type="GO" id="GO:0032259">
    <property type="term" value="P:methylation"/>
    <property type="evidence" value="ECO:0007669"/>
    <property type="project" value="UniProtKB-KW"/>
</dbReference>
<name>A0A6N4SQZ3_CYTH3</name>
<dbReference type="PANTHER" id="PTHR43675">
    <property type="entry name" value="ARSENITE METHYLTRANSFERASE"/>
    <property type="match status" value="1"/>
</dbReference>
<proteinExistence type="inferred from homology"/>
<evidence type="ECO:0000313" key="10">
    <source>
        <dbReference type="EMBL" id="ABG58785.1"/>
    </source>
</evidence>
<organism evidence="10 11">
    <name type="scientific">Cytophaga hutchinsonii (strain ATCC 33406 / DSM 1761 / CIP 103989 / NBRC 15051 / NCIMB 9469 / D465)</name>
    <dbReference type="NCBI Taxonomy" id="269798"/>
    <lineage>
        <taxon>Bacteria</taxon>
        <taxon>Pseudomonadati</taxon>
        <taxon>Bacteroidota</taxon>
        <taxon>Cytophagia</taxon>
        <taxon>Cytophagales</taxon>
        <taxon>Cytophagaceae</taxon>
        <taxon>Cytophaga</taxon>
    </lineage>
</organism>
<evidence type="ECO:0000256" key="3">
    <source>
        <dbReference type="ARBA" id="ARBA00034487"/>
    </source>
</evidence>
<dbReference type="Proteomes" id="UP000001822">
    <property type="component" value="Chromosome"/>
</dbReference>
<evidence type="ECO:0000313" key="11">
    <source>
        <dbReference type="Proteomes" id="UP000001822"/>
    </source>
</evidence>
<evidence type="ECO:0000256" key="7">
    <source>
        <dbReference type="ARBA" id="ARBA00047943"/>
    </source>
</evidence>
<dbReference type="EC" id="2.1.1.137" evidence="4"/>
<keyword evidence="11" id="KW-1185">Reference proteome</keyword>
<dbReference type="Gene3D" id="3.40.50.150">
    <property type="entry name" value="Vaccinia Virus protein VP39"/>
    <property type="match status" value="1"/>
</dbReference>
<reference evidence="10 11" key="1">
    <citation type="journal article" date="2007" name="Appl. Environ. Microbiol.">
        <title>Genome sequence of the cellulolytic gliding bacterium Cytophaga hutchinsonii.</title>
        <authorList>
            <person name="Xie G."/>
            <person name="Bruce D.C."/>
            <person name="Challacombe J.F."/>
            <person name="Chertkov O."/>
            <person name="Detter J.C."/>
            <person name="Gilna P."/>
            <person name="Han C.S."/>
            <person name="Lucas S."/>
            <person name="Misra M."/>
            <person name="Myers G.L."/>
            <person name="Richardson P."/>
            <person name="Tapia R."/>
            <person name="Thayer N."/>
            <person name="Thompson L.S."/>
            <person name="Brettin T.S."/>
            <person name="Henrissat B."/>
            <person name="Wilson D.B."/>
            <person name="McBride M.J."/>
        </authorList>
    </citation>
    <scope>NUCLEOTIDE SEQUENCE [LARGE SCALE GENOMIC DNA]</scope>
    <source>
        <strain evidence="11">ATCC 33406 / DSM 1761 / CIP 103989 / NBRC 15051 / NCIMB 9469 / D465</strain>
    </source>
</reference>
<comment type="catalytic activity">
    <reaction evidence="6">
        <text>arsenic triglutathione + [thioredoxin]-dithiol + S-adenosyl-L-methionine + 2 H2O = methylarsonous acid + [thioredoxin]-disulfide + 3 glutathione + S-adenosyl-L-homocysteine + H(+)</text>
        <dbReference type="Rhea" id="RHEA:69460"/>
        <dbReference type="Rhea" id="RHEA-COMP:10698"/>
        <dbReference type="Rhea" id="RHEA-COMP:10700"/>
        <dbReference type="ChEBI" id="CHEBI:15377"/>
        <dbReference type="ChEBI" id="CHEBI:15378"/>
        <dbReference type="ChEBI" id="CHEBI:17826"/>
        <dbReference type="ChEBI" id="CHEBI:29950"/>
        <dbReference type="ChEBI" id="CHEBI:50058"/>
        <dbReference type="ChEBI" id="CHEBI:57856"/>
        <dbReference type="ChEBI" id="CHEBI:57925"/>
        <dbReference type="ChEBI" id="CHEBI:59789"/>
        <dbReference type="ChEBI" id="CHEBI:183640"/>
        <dbReference type="EC" id="2.1.1.137"/>
    </reaction>
</comment>
<dbReference type="SUPFAM" id="SSF53335">
    <property type="entry name" value="S-adenosyl-L-methionine-dependent methyltransferases"/>
    <property type="match status" value="1"/>
</dbReference>
<evidence type="ECO:0000259" key="9">
    <source>
        <dbReference type="Pfam" id="PF13847"/>
    </source>
</evidence>
<dbReference type="InterPro" id="IPR025714">
    <property type="entry name" value="Methyltranfer_dom"/>
</dbReference>
<dbReference type="Pfam" id="PF13847">
    <property type="entry name" value="Methyltransf_31"/>
    <property type="match status" value="1"/>
</dbReference>
<dbReference type="RefSeq" id="WP_011584900.1">
    <property type="nucleotide sequence ID" value="NC_008255.1"/>
</dbReference>
<sequence>MKNNNQDVKEMVQQKYSEIANQSKVQNETSCCGAGSCGTYTIMSEDYSGLDGYNPDADLGLGCGLPTEYAKIKKGDTVVDLGSGAGNDAFVARTLTGEEGEVIGIDMTEAMIQKAKGNTEKLGFTNVAFRLGDIEDIPLSSKRADVVVSNCVMNLVPDKAKAFSEVFRILKPLGHFSISDIVLKGDLPDAIKKEGEMYAGCVSGAIKKSEYLGILAEQGFVNITVQKEKEIIIPVEVLSQYLSQEEINSYKEKGMGIYSITVYAERPDASCGCDPRATCC</sequence>
<keyword evidence="1 10" id="KW-0808">Transferase</keyword>
<dbReference type="PANTHER" id="PTHR43675:SF8">
    <property type="entry name" value="ARSENITE METHYLTRANSFERASE"/>
    <property type="match status" value="1"/>
</dbReference>
<evidence type="ECO:0000256" key="6">
    <source>
        <dbReference type="ARBA" id="ARBA00047941"/>
    </source>
</evidence>
<dbReference type="CDD" id="cd02440">
    <property type="entry name" value="AdoMet_MTases"/>
    <property type="match status" value="1"/>
</dbReference>
<evidence type="ECO:0000256" key="1">
    <source>
        <dbReference type="ARBA" id="ARBA00022679"/>
    </source>
</evidence>
<dbReference type="AlphaFoldDB" id="A0A6N4SQZ3"/>
<evidence type="ECO:0000256" key="5">
    <source>
        <dbReference type="ARBA" id="ARBA00034545"/>
    </source>
</evidence>
<dbReference type="OrthoDB" id="9770553at2"/>
<protein>
    <recommendedName>
        <fullName evidence="5">Arsenite methyltransferase</fullName>
        <ecNumber evidence="4">2.1.1.137</ecNumber>
    </recommendedName>
</protein>
<evidence type="ECO:0000256" key="8">
    <source>
        <dbReference type="ARBA" id="ARBA00048428"/>
    </source>
</evidence>
<dbReference type="GO" id="GO:0030791">
    <property type="term" value="F:arsenite methyltransferase activity"/>
    <property type="evidence" value="ECO:0007669"/>
    <property type="project" value="UniProtKB-EC"/>
</dbReference>
<dbReference type="InterPro" id="IPR029063">
    <property type="entry name" value="SAM-dependent_MTases_sf"/>
</dbReference>
<dbReference type="NCBIfam" id="NF008823">
    <property type="entry name" value="PRK11873.1"/>
    <property type="match status" value="1"/>
</dbReference>
<dbReference type="KEGG" id="chu:CHU_1514"/>
<comment type="catalytic activity">
    <reaction evidence="7">
        <text>arsenic triglutathione + 2 [thioredoxin]-dithiol + 2 S-adenosyl-L-methionine + H2O = dimethylarsinous acid + 2 [thioredoxin]-disulfide + 3 glutathione + 2 S-adenosyl-L-homocysteine + 2 H(+)</text>
        <dbReference type="Rhea" id="RHEA:69464"/>
        <dbReference type="Rhea" id="RHEA-COMP:10698"/>
        <dbReference type="Rhea" id="RHEA-COMP:10700"/>
        <dbReference type="ChEBI" id="CHEBI:15377"/>
        <dbReference type="ChEBI" id="CHEBI:15378"/>
        <dbReference type="ChEBI" id="CHEBI:23808"/>
        <dbReference type="ChEBI" id="CHEBI:29950"/>
        <dbReference type="ChEBI" id="CHEBI:50058"/>
        <dbReference type="ChEBI" id="CHEBI:57856"/>
        <dbReference type="ChEBI" id="CHEBI:57925"/>
        <dbReference type="ChEBI" id="CHEBI:59789"/>
        <dbReference type="ChEBI" id="CHEBI:183640"/>
        <dbReference type="EC" id="2.1.1.137"/>
    </reaction>
</comment>
<evidence type="ECO:0000256" key="4">
    <source>
        <dbReference type="ARBA" id="ARBA00034521"/>
    </source>
</evidence>
<accession>A0A6N4SQZ3</accession>